<evidence type="ECO:0000256" key="1">
    <source>
        <dbReference type="SAM" id="MobiDB-lite"/>
    </source>
</evidence>
<dbReference type="PIRSF" id="PIRSF016838">
    <property type="entry name" value="PafC"/>
    <property type="match status" value="1"/>
</dbReference>
<dbReference type="Gene3D" id="1.10.10.10">
    <property type="entry name" value="Winged helix-like DNA-binding domain superfamily/Winged helix DNA-binding domain"/>
    <property type="match status" value="1"/>
</dbReference>
<proteinExistence type="predicted"/>
<accession>A0A6J4VIN7</accession>
<evidence type="ECO:0000313" key="4">
    <source>
        <dbReference type="EMBL" id="CAA9577023.1"/>
    </source>
</evidence>
<dbReference type="Pfam" id="PF13280">
    <property type="entry name" value="WYL"/>
    <property type="match status" value="1"/>
</dbReference>
<dbReference type="PANTHER" id="PTHR34580">
    <property type="match status" value="1"/>
</dbReference>
<feature type="domain" description="Helix-turn-helix type 11" evidence="2">
    <location>
        <begin position="9"/>
        <end position="56"/>
    </location>
</feature>
<reference evidence="4" key="1">
    <citation type="submission" date="2020-02" db="EMBL/GenBank/DDBJ databases">
        <authorList>
            <person name="Meier V. D."/>
        </authorList>
    </citation>
    <scope>NUCLEOTIDE SEQUENCE</scope>
    <source>
        <strain evidence="4">AVDCRST_MAG33</strain>
    </source>
</reference>
<dbReference type="AlphaFoldDB" id="A0A6J4VIN7"/>
<dbReference type="PROSITE" id="PS52050">
    <property type="entry name" value="WYL"/>
    <property type="match status" value="1"/>
</dbReference>
<dbReference type="InterPro" id="IPR028349">
    <property type="entry name" value="PafC-like"/>
</dbReference>
<dbReference type="SUPFAM" id="SSF46785">
    <property type="entry name" value="Winged helix' DNA-binding domain"/>
    <property type="match status" value="1"/>
</dbReference>
<dbReference type="InterPro" id="IPR026881">
    <property type="entry name" value="WYL_dom"/>
</dbReference>
<evidence type="ECO:0008006" key="5">
    <source>
        <dbReference type="Google" id="ProtNLM"/>
    </source>
</evidence>
<dbReference type="InterPro" id="IPR036390">
    <property type="entry name" value="WH_DNA-bd_sf"/>
</dbReference>
<evidence type="ECO:0000259" key="3">
    <source>
        <dbReference type="Pfam" id="PF13280"/>
    </source>
</evidence>
<protein>
    <recommendedName>
        <fullName evidence="5">Transcriptional regulator, DeoR family</fullName>
    </recommendedName>
</protein>
<dbReference type="EMBL" id="CADCWK010000401">
    <property type="protein sequence ID" value="CAA9577023.1"/>
    <property type="molecule type" value="Genomic_DNA"/>
</dbReference>
<dbReference type="InterPro" id="IPR036388">
    <property type="entry name" value="WH-like_DNA-bd_sf"/>
</dbReference>
<feature type="domain" description="WYL" evidence="3">
    <location>
        <begin position="138"/>
        <end position="203"/>
    </location>
</feature>
<sequence>MNRTDRLTGILLALRNGQRTSAQLAERFEVSRRTILRDLAALAEIGVPVIAVPGTGGGFALPEGYWLPPLRLSAAEATAVLLGLAALGPPAGSPFGEPRRTAEEKIRAIVHPDTLRATDAALRHVTFDLGLTTPEAAHIAALQAAILSDQWLLVAYRSSRRTADHEVLPLRLVAAEGRWYVDAISRAARAHRRFRIDRIDHVRSIPTPPDADRIRADANTTTPYDHADHPEVTLHLTDAGRVRAPDLLGIRLDPVALGSGEWEIRTRCPPSELAFFVRCVLTLGDDCRAAGGPELVALVQAAARRTLDRHTDPAV</sequence>
<dbReference type="Pfam" id="PF08279">
    <property type="entry name" value="HTH_11"/>
    <property type="match status" value="1"/>
</dbReference>
<gene>
    <name evidence="4" type="ORF">AVDCRST_MAG33-3168</name>
</gene>
<dbReference type="InterPro" id="IPR013196">
    <property type="entry name" value="HTH_11"/>
</dbReference>
<name>A0A6J4VIN7_9BACT</name>
<evidence type="ECO:0000259" key="2">
    <source>
        <dbReference type="Pfam" id="PF08279"/>
    </source>
</evidence>
<dbReference type="PANTHER" id="PTHR34580:SF1">
    <property type="entry name" value="PROTEIN PAFC"/>
    <property type="match status" value="1"/>
</dbReference>
<organism evidence="4">
    <name type="scientific">uncultured Thermomicrobiales bacterium</name>
    <dbReference type="NCBI Taxonomy" id="1645740"/>
    <lineage>
        <taxon>Bacteria</taxon>
        <taxon>Pseudomonadati</taxon>
        <taxon>Thermomicrobiota</taxon>
        <taxon>Thermomicrobia</taxon>
        <taxon>Thermomicrobiales</taxon>
        <taxon>environmental samples</taxon>
    </lineage>
</organism>
<dbReference type="InterPro" id="IPR051534">
    <property type="entry name" value="CBASS_pafABC_assoc_protein"/>
</dbReference>
<feature type="region of interest" description="Disordered" evidence="1">
    <location>
        <begin position="207"/>
        <end position="228"/>
    </location>
</feature>